<feature type="repeat" description="TPR" evidence="1">
    <location>
        <begin position="1010"/>
        <end position="1043"/>
    </location>
</feature>
<feature type="transmembrane region" description="Helical" evidence="2">
    <location>
        <begin position="223"/>
        <end position="244"/>
    </location>
</feature>
<feature type="transmembrane region" description="Helical" evidence="2">
    <location>
        <begin position="30"/>
        <end position="48"/>
    </location>
</feature>
<evidence type="ECO:0000256" key="1">
    <source>
        <dbReference type="PROSITE-ProRule" id="PRU00339"/>
    </source>
</evidence>
<dbReference type="AlphaFoldDB" id="I0I1D8"/>
<dbReference type="Proteomes" id="UP000007880">
    <property type="component" value="Chromosome"/>
</dbReference>
<dbReference type="InterPro" id="IPR011990">
    <property type="entry name" value="TPR-like_helical_dom_sf"/>
</dbReference>
<evidence type="ECO:0000313" key="4">
    <source>
        <dbReference type="Proteomes" id="UP000007880"/>
    </source>
</evidence>
<dbReference type="Gene3D" id="1.25.40.10">
    <property type="entry name" value="Tetratricopeptide repeat domain"/>
    <property type="match status" value="3"/>
</dbReference>
<dbReference type="InterPro" id="IPR051533">
    <property type="entry name" value="WaaL-like"/>
</dbReference>
<keyword evidence="4" id="KW-1185">Reference proteome</keyword>
<dbReference type="eggNOG" id="COG0457">
    <property type="taxonomic scope" value="Bacteria"/>
</dbReference>
<reference evidence="3 4" key="1">
    <citation type="submission" date="2012-02" db="EMBL/GenBank/DDBJ databases">
        <title>Complete genome sequence of Caldilinea aerophila DSM 14535 (= NBRC 102666).</title>
        <authorList>
            <person name="Oguchi A."/>
            <person name="Hosoyama A."/>
            <person name="Sekine M."/>
            <person name="Fukai R."/>
            <person name="Kato Y."/>
            <person name="Nakamura S."/>
            <person name="Hanada S."/>
            <person name="Yamazaki S."/>
            <person name="Fujita N."/>
        </authorList>
    </citation>
    <scope>NUCLEOTIDE SEQUENCE [LARGE SCALE GENOMIC DNA]</scope>
    <source>
        <strain evidence="4">DSM 14535 / JCM 11387 / NBRC 104270 / STL-6-O1</strain>
    </source>
</reference>
<feature type="transmembrane region" description="Helical" evidence="2">
    <location>
        <begin position="468"/>
        <end position="488"/>
    </location>
</feature>
<keyword evidence="2" id="KW-0812">Transmembrane</keyword>
<feature type="transmembrane region" description="Helical" evidence="2">
    <location>
        <begin position="275"/>
        <end position="297"/>
    </location>
</feature>
<dbReference type="SMART" id="SM00028">
    <property type="entry name" value="TPR"/>
    <property type="match status" value="5"/>
</dbReference>
<evidence type="ECO:0000256" key="2">
    <source>
        <dbReference type="SAM" id="Phobius"/>
    </source>
</evidence>
<feature type="transmembrane region" description="Helical" evidence="2">
    <location>
        <begin position="639"/>
        <end position="659"/>
    </location>
</feature>
<feature type="repeat" description="TPR" evidence="1">
    <location>
        <begin position="936"/>
        <end position="969"/>
    </location>
</feature>
<feature type="transmembrane region" description="Helical" evidence="2">
    <location>
        <begin position="500"/>
        <end position="524"/>
    </location>
</feature>
<dbReference type="PANTHER" id="PTHR37422">
    <property type="entry name" value="TEICHURONIC ACID BIOSYNTHESIS PROTEIN TUAE"/>
    <property type="match status" value="1"/>
</dbReference>
<feature type="transmembrane region" description="Helical" evidence="2">
    <location>
        <begin position="530"/>
        <end position="555"/>
    </location>
</feature>
<dbReference type="HOGENOM" id="CLU_271234_0_0_0"/>
<dbReference type="PROSITE" id="PS50005">
    <property type="entry name" value="TPR"/>
    <property type="match status" value="2"/>
</dbReference>
<dbReference type="EMBL" id="AP012337">
    <property type="protein sequence ID" value="BAL99075.1"/>
    <property type="molecule type" value="Genomic_DNA"/>
</dbReference>
<feature type="transmembrane region" description="Helical" evidence="2">
    <location>
        <begin position="143"/>
        <end position="162"/>
    </location>
</feature>
<feature type="transmembrane region" description="Helical" evidence="2">
    <location>
        <begin position="400"/>
        <end position="423"/>
    </location>
</feature>
<feature type="transmembrane region" description="Helical" evidence="2">
    <location>
        <begin position="671"/>
        <end position="692"/>
    </location>
</feature>
<evidence type="ECO:0008006" key="5">
    <source>
        <dbReference type="Google" id="ProtNLM"/>
    </source>
</evidence>
<dbReference type="KEGG" id="cap:CLDAP_10360"/>
<proteinExistence type="predicted"/>
<feature type="transmembrane region" description="Helical" evidence="2">
    <location>
        <begin position="726"/>
        <end position="749"/>
    </location>
</feature>
<accession>I0I1D8</accession>
<keyword evidence="2" id="KW-0472">Membrane</keyword>
<feature type="transmembrane region" description="Helical" evidence="2">
    <location>
        <begin position="761"/>
        <end position="785"/>
    </location>
</feature>
<dbReference type="eggNOG" id="COG3307">
    <property type="taxonomic scope" value="Bacteria"/>
</dbReference>
<organism evidence="3 4">
    <name type="scientific">Caldilinea aerophila (strain DSM 14535 / JCM 11387 / NBRC 104270 / STL-6-O1)</name>
    <dbReference type="NCBI Taxonomy" id="926550"/>
    <lineage>
        <taxon>Bacteria</taxon>
        <taxon>Bacillati</taxon>
        <taxon>Chloroflexota</taxon>
        <taxon>Caldilineae</taxon>
        <taxon>Caldilineales</taxon>
        <taxon>Caldilineaceae</taxon>
        <taxon>Caldilinea</taxon>
    </lineage>
</organism>
<name>I0I1D8_CALAS</name>
<feature type="transmembrane region" description="Helical" evidence="2">
    <location>
        <begin position="182"/>
        <end position="202"/>
    </location>
</feature>
<evidence type="ECO:0000313" key="3">
    <source>
        <dbReference type="EMBL" id="BAL99075.1"/>
    </source>
</evidence>
<gene>
    <name evidence="3" type="ordered locus">CLDAP_10360</name>
</gene>
<sequence length="1196" mass="131330">MEAGWLAALVVSPLFFNVFSSRVFEPDKISLVRTIALVMIAAWAIKLANGGYAWLPPGNDSAEAQPQGANWRGFIKNPFIWPVGLVILAFVLSTIFSVAVFVSWFGSYQRLQGTYSFLAYVTIAGLTAATMRRPEQLRRFQHAVILTSLPISIYGVIQHYGLDPLPWGGDVQTRVAANAGNAIFLAAYLIMAFFLTLERVFTSFVRLMGIGQPSNAQPQEWQSSLAGGAYLFVLLVQAIAIVWTQSRGPWLGWVPGIFLFALLTVSTVRPRYFRTLLSLAVGGVVAVVLIIFAANLIPSFSFIKELPYVGRFVNVLEIESGTGKVRQLIWGGATQMLLPHEPLTFPDGSQDNANFLRPLVGYGPEAMWVAFNPFYPPELAQIEARNASPDRSHNEAWDSLVITGLLGFVGYIALFITIFYWSLRWLGLIKQRRDSLLFGALVTFFGIGISLVLMAFDGWQLRMAGLGLPFGIVTGFGAYTALAAFLHAGDRLDRADLPRLMMVIALLTAIVAHYLEIHFGIAIGATRTHFWVFTAVLMLIGMRLLPVLPAGLALVEEGKEAASALPTGRRGRESKAAASARRMRAANAGAPRLPRTVMTDVLIFLTFVYIYTTNAAGLADPVRILSESIFVNPKTGATSPAIFFLMLFTWLIAATVGLAEESLAERRAPGLGWWITGYALHAGVVWGAWLVYGLIQAVRLAPIQPPPGITNQEFLNLQLERIGGHFGFYTFIVVLWIATAATVYVWSTLRVRALPAFGRSWAAVSTGVAAVVLATFLILTVNVTLVKADIVYKQGQQFDSQGNWLSSAELYKRALATRKTEDHYMLFLGRALLELAKQAPPQGTATLPQALTLDDVLALTPDTVAQLGRNDLLRAAEAVLLEAQRVNPLNTDHTANLARLYRSWADLSEDPAVRQERLEQSIAMYDIAVRLSPNAAHLWNERGNALMAAGRSEEALASFEHSLSLDPLFDQTYLLLADYFERTGQTDRLLETLRKGVQVFEEAQRPQSAAQMLSYLGVVEARQGNLEAAAEANRRLLELLPGNAQALRNLAIIARDQGDLEQAMAYTRQGLASATSLEDLIGLHQLAAELYQRQGNVEGMIAEMEAIRQLAPNDLNTLRTLSSLYATTNNQEKVLEVTQALMALDPNNYQYAVEAGMALLRLNRRSEALTMFQQAKTLAPPDQQPVIDALIAEASS</sequence>
<feature type="transmembrane region" description="Helical" evidence="2">
    <location>
        <begin position="79"/>
        <end position="106"/>
    </location>
</feature>
<keyword evidence="1" id="KW-0802">TPR repeat</keyword>
<keyword evidence="2" id="KW-1133">Transmembrane helix</keyword>
<protein>
    <recommendedName>
        <fullName evidence="5">Tetratricopeptide repeat protein</fullName>
    </recommendedName>
</protein>
<feature type="transmembrane region" description="Helical" evidence="2">
    <location>
        <begin position="250"/>
        <end position="268"/>
    </location>
</feature>
<feature type="transmembrane region" description="Helical" evidence="2">
    <location>
        <begin position="435"/>
        <end position="456"/>
    </location>
</feature>
<dbReference type="SUPFAM" id="SSF48452">
    <property type="entry name" value="TPR-like"/>
    <property type="match status" value="2"/>
</dbReference>
<dbReference type="Pfam" id="PF13432">
    <property type="entry name" value="TPR_16"/>
    <property type="match status" value="2"/>
</dbReference>
<dbReference type="STRING" id="926550.CLDAP_10360"/>
<dbReference type="InterPro" id="IPR019734">
    <property type="entry name" value="TPR_rpt"/>
</dbReference>
<dbReference type="PANTHER" id="PTHR37422:SF13">
    <property type="entry name" value="LIPOPOLYSACCHARIDE BIOSYNTHESIS PROTEIN PA4999-RELATED"/>
    <property type="match status" value="1"/>
</dbReference>
<feature type="transmembrane region" description="Helical" evidence="2">
    <location>
        <begin position="601"/>
        <end position="619"/>
    </location>
</feature>